<dbReference type="PANTHER" id="PTHR48043">
    <property type="entry name" value="EG:EG0003.4 PROTEIN-RELATED"/>
    <property type="match status" value="1"/>
</dbReference>
<evidence type="ECO:0000256" key="2">
    <source>
        <dbReference type="ARBA" id="ARBA00022679"/>
    </source>
</evidence>
<comment type="caution">
    <text evidence="3">The sequence shown here is derived from an EMBL/GenBank/DDBJ whole genome shotgun (WGS) entry which is preliminary data.</text>
</comment>
<dbReference type="PANTHER" id="PTHR48043:SF145">
    <property type="entry name" value="FI06409P-RELATED"/>
    <property type="match status" value="1"/>
</dbReference>
<dbReference type="Pfam" id="PF00201">
    <property type="entry name" value="UDPGT"/>
    <property type="match status" value="1"/>
</dbReference>
<dbReference type="GeneID" id="70241273"/>
<gene>
    <name evidence="3" type="ORF">BGW36DRAFT_293279</name>
</gene>
<proteinExistence type="predicted"/>
<evidence type="ECO:0000313" key="4">
    <source>
        <dbReference type="Proteomes" id="UP001201262"/>
    </source>
</evidence>
<keyword evidence="2 3" id="KW-0808">Transferase</keyword>
<dbReference type="GO" id="GO:0008194">
    <property type="term" value="F:UDP-glycosyltransferase activity"/>
    <property type="evidence" value="ECO:0007669"/>
    <property type="project" value="InterPro"/>
</dbReference>
<dbReference type="SUPFAM" id="SSF53756">
    <property type="entry name" value="UDP-Glycosyltransferase/glycogen phosphorylase"/>
    <property type="match status" value="1"/>
</dbReference>
<keyword evidence="1" id="KW-0328">Glycosyltransferase</keyword>
<evidence type="ECO:0000256" key="1">
    <source>
        <dbReference type="ARBA" id="ARBA00022676"/>
    </source>
</evidence>
<organism evidence="3 4">
    <name type="scientific">Talaromyces proteolyticus</name>
    <dbReference type="NCBI Taxonomy" id="1131652"/>
    <lineage>
        <taxon>Eukaryota</taxon>
        <taxon>Fungi</taxon>
        <taxon>Dikarya</taxon>
        <taxon>Ascomycota</taxon>
        <taxon>Pezizomycotina</taxon>
        <taxon>Eurotiomycetes</taxon>
        <taxon>Eurotiomycetidae</taxon>
        <taxon>Eurotiales</taxon>
        <taxon>Trichocomaceae</taxon>
        <taxon>Talaromyces</taxon>
        <taxon>Talaromyces sect. Bacilispori</taxon>
    </lineage>
</organism>
<dbReference type="Gene3D" id="3.40.50.2000">
    <property type="entry name" value="Glycogen Phosphorylase B"/>
    <property type="match status" value="2"/>
</dbReference>
<dbReference type="InterPro" id="IPR050271">
    <property type="entry name" value="UDP-glycosyltransferase"/>
</dbReference>
<dbReference type="CDD" id="cd03784">
    <property type="entry name" value="GT1_Gtf-like"/>
    <property type="match status" value="1"/>
</dbReference>
<dbReference type="EMBL" id="JAJTJA010000005">
    <property type="protein sequence ID" value="KAH8699302.1"/>
    <property type="molecule type" value="Genomic_DNA"/>
</dbReference>
<evidence type="ECO:0000313" key="3">
    <source>
        <dbReference type="EMBL" id="KAH8699302.1"/>
    </source>
</evidence>
<name>A0AAD4KU50_9EURO</name>
<dbReference type="Proteomes" id="UP001201262">
    <property type="component" value="Unassembled WGS sequence"/>
</dbReference>
<accession>A0AAD4KU50</accession>
<dbReference type="AlphaFoldDB" id="A0AAD4KU50"/>
<dbReference type="RefSeq" id="XP_046073766.1">
    <property type="nucleotide sequence ID" value="XM_046210986.1"/>
</dbReference>
<keyword evidence="4" id="KW-1185">Reference proteome</keyword>
<sequence length="537" mass="60830">MALPPRKILLVVTTGGFTHAAPVLDVAKVLADRGHTIEFATLNGQGHYIANYPFVSKLHLLGEGPTEQQYEEHYLRMRRWNPDYPLAGAMPSKYMFDSFWPVAYHGLKKIMDDPADRPDFIFGDFFVDAIKDMHIQYKTPIAMMFPQMPALMFPCSYIPGESGFQLPGTTTSENASMWLRIKNELVVVMGLPTILPFFRWTKNMRRQHGVKYSFPSHSKPDYLVFINSFFGLEPPRDLPPMAAAIGPILSDEYALLDEACRKFLVAHENVIYVALGTHVILSGNDTAKIITGVLQLLDDKVIDGVIWAVSKNGRQDMDRNHCFTDRQGTVHNLGDLLDGKNPSWLFPFFAPQRAVLAHESTKLFFTHGGGSSANEGVYHGKRMLTMGVFFDQVANMERLVHGGVAEPLHKFYFTPDELYTKARRVLEDKDGKYSRNSLRMQRIAHVASRRKYHAADLIEEVLYDNELRLQDGRELRPMHLQTADMRMPTYKARNWDLKAATILSMGAIGCSLGLVAKYAWRNRTIIQQAVSSVQSRA</sequence>
<protein>
    <submittedName>
        <fullName evidence="3">UDP-glucoronosyl and UDP-glucosyl transferase</fullName>
    </submittedName>
</protein>
<reference evidence="3" key="1">
    <citation type="submission" date="2021-12" db="EMBL/GenBank/DDBJ databases">
        <title>Convergent genome expansion in fungi linked to evolution of root-endophyte symbiosis.</title>
        <authorList>
            <consortium name="DOE Joint Genome Institute"/>
            <person name="Ke Y.-H."/>
            <person name="Bonito G."/>
            <person name="Liao H.-L."/>
            <person name="Looney B."/>
            <person name="Rojas-Flechas A."/>
            <person name="Nash J."/>
            <person name="Hameed K."/>
            <person name="Schadt C."/>
            <person name="Martin F."/>
            <person name="Crous P.W."/>
            <person name="Miettinen O."/>
            <person name="Magnuson J.K."/>
            <person name="Labbe J."/>
            <person name="Jacobson D."/>
            <person name="Doktycz M.J."/>
            <person name="Veneault-Fourrey C."/>
            <person name="Kuo A."/>
            <person name="Mondo S."/>
            <person name="Calhoun S."/>
            <person name="Riley R."/>
            <person name="Ohm R."/>
            <person name="LaButti K."/>
            <person name="Andreopoulos B."/>
            <person name="Pangilinan J."/>
            <person name="Nolan M."/>
            <person name="Tritt A."/>
            <person name="Clum A."/>
            <person name="Lipzen A."/>
            <person name="Daum C."/>
            <person name="Barry K."/>
            <person name="Grigoriev I.V."/>
            <person name="Vilgalys R."/>
        </authorList>
    </citation>
    <scope>NUCLEOTIDE SEQUENCE</scope>
    <source>
        <strain evidence="3">PMI_201</strain>
    </source>
</reference>
<dbReference type="InterPro" id="IPR002213">
    <property type="entry name" value="UDP_glucos_trans"/>
</dbReference>